<reference evidence="4 5" key="1">
    <citation type="journal article" date="2011" name="EMBO J.">
        <title>Structural diversity of bacterial flagellar motors.</title>
        <authorList>
            <person name="Chen S."/>
            <person name="Beeby M."/>
            <person name="Murphy G.E."/>
            <person name="Leadbetter J.R."/>
            <person name="Hendrixson D.R."/>
            <person name="Briegel A."/>
            <person name="Li Z."/>
            <person name="Shi J."/>
            <person name="Tocheva E.I."/>
            <person name="Muller A."/>
            <person name="Dobro M.J."/>
            <person name="Jensen G.J."/>
        </authorList>
    </citation>
    <scope>NUCLEOTIDE SEQUENCE [LARGE SCALE GENOMIC DNA]</scope>
    <source>
        <strain evidence="4 5">DSM 6540</strain>
    </source>
</reference>
<dbReference type="RefSeq" id="WP_004094071.1">
    <property type="nucleotide sequence ID" value="NZ_AFGF01000053.1"/>
</dbReference>
<evidence type="ECO:0000256" key="2">
    <source>
        <dbReference type="PIRSR" id="PIRSR014972-2"/>
    </source>
</evidence>
<sequence length="137" mass="14471">MGQEQTVKPLSVGLRGEAESKVTSELTAERFGNAGAPVYATPMLAALMEQAAIAAVSQALQPGQGTVGTRLDISHLAATPVGMSVRAVATLTEITGKKLVFAVEAYDDLEKVGQGQHERYIIQTEPFFNKIAAKGKK</sequence>
<feature type="domain" description="Fluoroacetyl-CoA-specific thioesterase-like" evidence="3">
    <location>
        <begin position="22"/>
        <end position="125"/>
    </location>
</feature>
<dbReference type="InterPro" id="IPR054485">
    <property type="entry name" value="FlK-like_dom"/>
</dbReference>
<dbReference type="OrthoDB" id="6902891at2"/>
<dbReference type="Pfam" id="PF22636">
    <property type="entry name" value="FlK"/>
    <property type="match status" value="1"/>
</dbReference>
<gene>
    <name evidence="4" type="ORF">ALO_07013</name>
</gene>
<dbReference type="SUPFAM" id="SSF54637">
    <property type="entry name" value="Thioesterase/thiol ester dehydrase-isomerase"/>
    <property type="match status" value="1"/>
</dbReference>
<dbReference type="EMBL" id="AFGF01000053">
    <property type="protein sequence ID" value="EGO64540.1"/>
    <property type="molecule type" value="Genomic_DNA"/>
</dbReference>
<keyword evidence="5" id="KW-1185">Reference proteome</keyword>
<dbReference type="eggNOG" id="COG5496">
    <property type="taxonomic scope" value="Bacteria"/>
</dbReference>
<evidence type="ECO:0000256" key="1">
    <source>
        <dbReference type="PIRSR" id="PIRSR014972-1"/>
    </source>
</evidence>
<dbReference type="PIRSF" id="PIRSF014972">
    <property type="entry name" value="FlK"/>
    <property type="match status" value="1"/>
</dbReference>
<dbReference type="InterPro" id="IPR029069">
    <property type="entry name" value="HotDog_dom_sf"/>
</dbReference>
<evidence type="ECO:0000259" key="3">
    <source>
        <dbReference type="Pfam" id="PF22636"/>
    </source>
</evidence>
<dbReference type="Gene3D" id="3.10.129.10">
    <property type="entry name" value="Hotdog Thioesterase"/>
    <property type="match status" value="1"/>
</dbReference>
<dbReference type="STRING" id="1009370.ALO_07013"/>
<feature type="binding site" evidence="2">
    <location>
        <position position="68"/>
    </location>
    <ligand>
        <name>CoA</name>
        <dbReference type="ChEBI" id="CHEBI:57287"/>
    </ligand>
</feature>
<feature type="active site" evidence="1">
    <location>
        <position position="41"/>
    </location>
</feature>
<evidence type="ECO:0000313" key="4">
    <source>
        <dbReference type="EMBL" id="EGO64540.1"/>
    </source>
</evidence>
<evidence type="ECO:0000313" key="5">
    <source>
        <dbReference type="Proteomes" id="UP000003240"/>
    </source>
</evidence>
<dbReference type="Proteomes" id="UP000003240">
    <property type="component" value="Unassembled WGS sequence"/>
</dbReference>
<comment type="caution">
    <text evidence="4">The sequence shown here is derived from an EMBL/GenBank/DDBJ whole genome shotgun (WGS) entry which is preliminary data.</text>
</comment>
<name>F7NH57_9FIRM</name>
<organism evidence="4 5">
    <name type="scientific">Acetonema longum DSM 6540</name>
    <dbReference type="NCBI Taxonomy" id="1009370"/>
    <lineage>
        <taxon>Bacteria</taxon>
        <taxon>Bacillati</taxon>
        <taxon>Bacillota</taxon>
        <taxon>Negativicutes</taxon>
        <taxon>Acetonemataceae</taxon>
        <taxon>Acetonema</taxon>
    </lineage>
</organism>
<proteinExistence type="predicted"/>
<protein>
    <recommendedName>
        <fullName evidence="3">Fluoroacetyl-CoA-specific thioesterase-like domain-containing protein</fullName>
    </recommendedName>
</protein>
<accession>F7NH57</accession>
<feature type="active site" evidence="1">
    <location>
        <position position="49"/>
    </location>
</feature>
<feature type="binding site" evidence="2">
    <location>
        <position position="119"/>
    </location>
    <ligand>
        <name>substrate</name>
    </ligand>
</feature>
<dbReference type="InterPro" id="IPR025540">
    <property type="entry name" value="FlK"/>
</dbReference>
<dbReference type="PANTHER" id="PTHR36934:SF1">
    <property type="entry name" value="THIOESTERASE DOMAIN-CONTAINING PROTEIN"/>
    <property type="match status" value="1"/>
</dbReference>
<dbReference type="PANTHER" id="PTHR36934">
    <property type="entry name" value="BLR0278 PROTEIN"/>
    <property type="match status" value="1"/>
</dbReference>
<dbReference type="AlphaFoldDB" id="F7NH57"/>
<dbReference type="CDD" id="cd03443">
    <property type="entry name" value="PaaI_thioesterase"/>
    <property type="match status" value="1"/>
</dbReference>
<feature type="binding site" evidence="2">
    <location>
        <position position="68"/>
    </location>
    <ligand>
        <name>substrate</name>
    </ligand>
</feature>
<feature type="active site" evidence="1">
    <location>
        <position position="75"/>
    </location>
</feature>